<dbReference type="Gene3D" id="1.10.10.60">
    <property type="entry name" value="Homeodomain-like"/>
    <property type="match status" value="2"/>
</dbReference>
<evidence type="ECO:0000256" key="1">
    <source>
        <dbReference type="ARBA" id="ARBA00023015"/>
    </source>
</evidence>
<evidence type="ECO:0000313" key="5">
    <source>
        <dbReference type="EMBL" id="MDR6904108.1"/>
    </source>
</evidence>
<proteinExistence type="predicted"/>
<dbReference type="RefSeq" id="WP_112414891.1">
    <property type="nucleotide sequence ID" value="NZ_JAVDUP010000013.1"/>
</dbReference>
<organism evidence="5 6">
    <name type="scientific">Rhizobium miluonense</name>
    <dbReference type="NCBI Taxonomy" id="411945"/>
    <lineage>
        <taxon>Bacteria</taxon>
        <taxon>Pseudomonadati</taxon>
        <taxon>Pseudomonadota</taxon>
        <taxon>Alphaproteobacteria</taxon>
        <taxon>Hyphomicrobiales</taxon>
        <taxon>Rhizobiaceae</taxon>
        <taxon>Rhizobium/Agrobacterium group</taxon>
        <taxon>Rhizobium</taxon>
    </lineage>
</organism>
<dbReference type="InterPro" id="IPR009057">
    <property type="entry name" value="Homeodomain-like_sf"/>
</dbReference>
<dbReference type="EMBL" id="JAVDUP010000013">
    <property type="protein sequence ID" value="MDR6904108.1"/>
    <property type="molecule type" value="Genomic_DNA"/>
</dbReference>
<dbReference type="InterPro" id="IPR018060">
    <property type="entry name" value="HTH_AraC"/>
</dbReference>
<name>A0ABU1T078_9HYPH</name>
<reference evidence="5 6" key="1">
    <citation type="submission" date="2023-07" db="EMBL/GenBank/DDBJ databases">
        <title>Sorghum-associated microbial communities from plants grown in Nebraska, USA.</title>
        <authorList>
            <person name="Schachtman D."/>
        </authorList>
    </citation>
    <scope>NUCLEOTIDE SEQUENCE [LARGE SCALE GENOMIC DNA]</scope>
    <source>
        <strain evidence="5 6">3199</strain>
    </source>
</reference>
<dbReference type="PROSITE" id="PS01124">
    <property type="entry name" value="HTH_ARAC_FAMILY_2"/>
    <property type="match status" value="1"/>
</dbReference>
<dbReference type="Proteomes" id="UP001250791">
    <property type="component" value="Unassembled WGS sequence"/>
</dbReference>
<dbReference type="InterPro" id="IPR050204">
    <property type="entry name" value="AraC_XylS_family_regulators"/>
</dbReference>
<evidence type="ECO:0000256" key="2">
    <source>
        <dbReference type="ARBA" id="ARBA00023125"/>
    </source>
</evidence>
<dbReference type="SUPFAM" id="SSF46689">
    <property type="entry name" value="Homeodomain-like"/>
    <property type="match status" value="2"/>
</dbReference>
<keyword evidence="3" id="KW-0804">Transcription</keyword>
<accession>A0ABU1T078</accession>
<evidence type="ECO:0000259" key="4">
    <source>
        <dbReference type="PROSITE" id="PS01124"/>
    </source>
</evidence>
<dbReference type="PANTHER" id="PTHR46796:SF14">
    <property type="entry name" value="TRANSCRIPTIONAL REGULATORY PROTEIN"/>
    <property type="match status" value="1"/>
</dbReference>
<dbReference type="SMART" id="SM00342">
    <property type="entry name" value="HTH_ARAC"/>
    <property type="match status" value="1"/>
</dbReference>
<evidence type="ECO:0000256" key="3">
    <source>
        <dbReference type="ARBA" id="ARBA00023163"/>
    </source>
</evidence>
<feature type="domain" description="HTH araC/xylS-type" evidence="4">
    <location>
        <begin position="199"/>
        <end position="297"/>
    </location>
</feature>
<protein>
    <submittedName>
        <fullName evidence="5">AraC-like DNA-binding protein</fullName>
    </submittedName>
</protein>
<dbReference type="PANTHER" id="PTHR46796">
    <property type="entry name" value="HTH-TYPE TRANSCRIPTIONAL ACTIVATOR RHAS-RELATED"/>
    <property type="match status" value="1"/>
</dbReference>
<sequence>MAMDGLGVRVQHKRDSFGCTVERLDEDWQLFAGNMTFFRKASKTAPGRVTTPAGADGYLIGLSVQRGHRRRIFDGQRSTVHDFNESHIYVRDLRESYKADLSGSFDFILAQISGSDLEEIAAESDLGDVSALATTTARPDALLAGLLRTLIGCGARQQSNRLFVDQISTAIGVHLAHTYGNGRLRTPDRRLTLSKKQEHLAKELLRSRIAAEVSISEIALLCDLPRFAFIRAFRETTGMTPHEWLREARLERACLLLRNGELSLADIAAACGYPEVVNFVGAFTRSMTITPEAWRLAAGVRSSSL</sequence>
<keyword evidence="2" id="KW-0238">DNA-binding</keyword>
<evidence type="ECO:0000313" key="6">
    <source>
        <dbReference type="Proteomes" id="UP001250791"/>
    </source>
</evidence>
<keyword evidence="1" id="KW-0805">Transcription regulation</keyword>
<dbReference type="Pfam" id="PF12833">
    <property type="entry name" value="HTH_18"/>
    <property type="match status" value="1"/>
</dbReference>
<gene>
    <name evidence="5" type="ORF">J2W52_005741</name>
</gene>
<keyword evidence="6" id="KW-1185">Reference proteome</keyword>
<comment type="caution">
    <text evidence="5">The sequence shown here is derived from an EMBL/GenBank/DDBJ whole genome shotgun (WGS) entry which is preliminary data.</text>
</comment>